<evidence type="ECO:0000259" key="9">
    <source>
        <dbReference type="PROSITE" id="PS50157"/>
    </source>
</evidence>
<dbReference type="PROSITE" id="PS50157">
    <property type="entry name" value="ZINC_FINGER_C2H2_2"/>
    <property type="match status" value="9"/>
</dbReference>
<evidence type="ECO:0000256" key="3">
    <source>
        <dbReference type="ARBA" id="ARBA00022723"/>
    </source>
</evidence>
<keyword evidence="5 8" id="KW-0863">Zinc-finger</keyword>
<name>A0A8C5WCM1_9ANUR</name>
<feature type="domain" description="C2H2-type" evidence="9">
    <location>
        <begin position="404"/>
        <end position="431"/>
    </location>
</feature>
<dbReference type="InterPro" id="IPR003309">
    <property type="entry name" value="SCAN_dom"/>
</dbReference>
<evidence type="ECO:0000256" key="8">
    <source>
        <dbReference type="PROSITE-ProRule" id="PRU00042"/>
    </source>
</evidence>
<dbReference type="GO" id="GO:0008270">
    <property type="term" value="F:zinc ion binding"/>
    <property type="evidence" value="ECO:0007669"/>
    <property type="project" value="UniProtKB-KW"/>
</dbReference>
<protein>
    <recommendedName>
        <fullName evidence="9">C2H2-type domain-containing protein</fullName>
    </recommendedName>
</protein>
<dbReference type="OrthoDB" id="2158658at2759"/>
<dbReference type="PROSITE" id="PS00028">
    <property type="entry name" value="ZINC_FINGER_C2H2_1"/>
    <property type="match status" value="9"/>
</dbReference>
<keyword evidence="4" id="KW-0677">Repeat</keyword>
<keyword evidence="11" id="KW-1185">Reference proteome</keyword>
<evidence type="ECO:0000256" key="6">
    <source>
        <dbReference type="ARBA" id="ARBA00022833"/>
    </source>
</evidence>
<dbReference type="PANTHER" id="PTHR24379:SF121">
    <property type="entry name" value="C2H2-TYPE DOMAIN-CONTAINING PROTEIN"/>
    <property type="match status" value="1"/>
</dbReference>
<dbReference type="Gene3D" id="3.30.420.10">
    <property type="entry name" value="Ribonuclease H-like superfamily/Ribonuclease H"/>
    <property type="match status" value="1"/>
</dbReference>
<keyword evidence="7" id="KW-0539">Nucleus</keyword>
<feature type="domain" description="C2H2-type" evidence="9">
    <location>
        <begin position="348"/>
        <end position="375"/>
    </location>
</feature>
<dbReference type="FunFam" id="3.30.160.60:FF:002090">
    <property type="entry name" value="Zinc finger protein 473"/>
    <property type="match status" value="2"/>
</dbReference>
<dbReference type="InterPro" id="IPR013087">
    <property type="entry name" value="Znf_C2H2_type"/>
</dbReference>
<evidence type="ECO:0000256" key="1">
    <source>
        <dbReference type="ARBA" id="ARBA00004123"/>
    </source>
</evidence>
<dbReference type="GO" id="GO:0003676">
    <property type="term" value="F:nucleic acid binding"/>
    <property type="evidence" value="ECO:0007669"/>
    <property type="project" value="InterPro"/>
</dbReference>
<keyword evidence="3" id="KW-0479">Metal-binding</keyword>
<dbReference type="Pfam" id="PF00096">
    <property type="entry name" value="zf-C2H2"/>
    <property type="match status" value="9"/>
</dbReference>
<dbReference type="FunFam" id="3.30.160.60:FF:001730">
    <property type="entry name" value="zinc finger protein 660"/>
    <property type="match status" value="1"/>
</dbReference>
<dbReference type="Proteomes" id="UP000694569">
    <property type="component" value="Unplaced"/>
</dbReference>
<keyword evidence="6" id="KW-0862">Zinc</keyword>
<feature type="domain" description="C2H2-type" evidence="9">
    <location>
        <begin position="236"/>
        <end position="263"/>
    </location>
</feature>
<dbReference type="FunFam" id="3.30.160.60:FF:002061">
    <property type="entry name" value="Uncharacterized protein"/>
    <property type="match status" value="1"/>
</dbReference>
<comment type="similarity">
    <text evidence="2">Belongs to the krueppel C2H2-type zinc-finger protein family.</text>
</comment>
<dbReference type="FunFam" id="3.30.160.60:FF:000358">
    <property type="entry name" value="zinc finger protein 24"/>
    <property type="match status" value="1"/>
</dbReference>
<dbReference type="Ensembl" id="ENSLLET00000029525.1">
    <property type="protein sequence ID" value="ENSLLEP00000028416.1"/>
    <property type="gene ID" value="ENSLLEG00000018032.1"/>
</dbReference>
<dbReference type="AlphaFoldDB" id="A0A8C5WCM1"/>
<organism evidence="10 11">
    <name type="scientific">Leptobrachium leishanense</name>
    <name type="common">Leishan spiny toad</name>
    <dbReference type="NCBI Taxonomy" id="445787"/>
    <lineage>
        <taxon>Eukaryota</taxon>
        <taxon>Metazoa</taxon>
        <taxon>Chordata</taxon>
        <taxon>Craniata</taxon>
        <taxon>Vertebrata</taxon>
        <taxon>Euteleostomi</taxon>
        <taxon>Amphibia</taxon>
        <taxon>Batrachia</taxon>
        <taxon>Anura</taxon>
        <taxon>Pelobatoidea</taxon>
        <taxon>Megophryidae</taxon>
        <taxon>Leptobrachium</taxon>
    </lineage>
</organism>
<accession>A0A8C5WCM1</accession>
<dbReference type="InterPro" id="IPR036397">
    <property type="entry name" value="RNaseH_sf"/>
</dbReference>
<dbReference type="SMART" id="SM00355">
    <property type="entry name" value="ZnF_C2H2"/>
    <property type="match status" value="9"/>
</dbReference>
<feature type="domain" description="C2H2-type" evidence="9">
    <location>
        <begin position="292"/>
        <end position="319"/>
    </location>
</feature>
<feature type="domain" description="C2H2-type" evidence="9">
    <location>
        <begin position="320"/>
        <end position="347"/>
    </location>
</feature>
<dbReference type="SUPFAM" id="SSF47353">
    <property type="entry name" value="Retrovirus capsid dimerization domain-like"/>
    <property type="match status" value="1"/>
</dbReference>
<dbReference type="Gene3D" id="3.30.160.60">
    <property type="entry name" value="Classic Zinc Finger"/>
    <property type="match status" value="9"/>
</dbReference>
<feature type="domain" description="C2H2-type" evidence="9">
    <location>
        <begin position="376"/>
        <end position="403"/>
    </location>
</feature>
<proteinExistence type="inferred from homology"/>
<dbReference type="FunFam" id="3.30.160.60:FF:002343">
    <property type="entry name" value="Zinc finger protein 33A"/>
    <property type="match status" value="1"/>
</dbReference>
<feature type="domain" description="C2H2-type" evidence="9">
    <location>
        <begin position="264"/>
        <end position="291"/>
    </location>
</feature>
<evidence type="ECO:0000256" key="7">
    <source>
        <dbReference type="ARBA" id="ARBA00023242"/>
    </source>
</evidence>
<feature type="domain" description="C2H2-type" evidence="9">
    <location>
        <begin position="460"/>
        <end position="487"/>
    </location>
</feature>
<evidence type="ECO:0000256" key="5">
    <source>
        <dbReference type="ARBA" id="ARBA00022771"/>
    </source>
</evidence>
<dbReference type="Pfam" id="PF02023">
    <property type="entry name" value="SCAN"/>
    <property type="match status" value="1"/>
</dbReference>
<dbReference type="InterPro" id="IPR036236">
    <property type="entry name" value="Znf_C2H2_sf"/>
</dbReference>
<evidence type="ECO:0000256" key="2">
    <source>
        <dbReference type="ARBA" id="ARBA00006991"/>
    </source>
</evidence>
<evidence type="ECO:0000256" key="4">
    <source>
        <dbReference type="ARBA" id="ARBA00022737"/>
    </source>
</evidence>
<evidence type="ECO:0000313" key="11">
    <source>
        <dbReference type="Proteomes" id="UP000694569"/>
    </source>
</evidence>
<comment type="subcellular location">
    <subcellularLocation>
        <location evidence="1">Nucleus</location>
    </subcellularLocation>
</comment>
<dbReference type="FunFam" id="3.30.160.60:FF:001158">
    <property type="entry name" value="zinc finger protein 22"/>
    <property type="match status" value="2"/>
</dbReference>
<reference evidence="10" key="2">
    <citation type="submission" date="2025-09" db="UniProtKB">
        <authorList>
            <consortium name="Ensembl"/>
        </authorList>
    </citation>
    <scope>IDENTIFICATION</scope>
</reference>
<reference evidence="10" key="1">
    <citation type="submission" date="2025-08" db="UniProtKB">
        <authorList>
            <consortium name="Ensembl"/>
        </authorList>
    </citation>
    <scope>IDENTIFICATION</scope>
</reference>
<dbReference type="FunFam" id="3.30.160.60:FF:001737">
    <property type="entry name" value="Zinc finger protein 100"/>
    <property type="match status" value="1"/>
</dbReference>
<dbReference type="GO" id="GO:0005634">
    <property type="term" value="C:nucleus"/>
    <property type="evidence" value="ECO:0007669"/>
    <property type="project" value="UniProtKB-SubCell"/>
</dbReference>
<evidence type="ECO:0000313" key="10">
    <source>
        <dbReference type="Ensembl" id="ENSLLEP00000028416.1"/>
    </source>
</evidence>
<dbReference type="SUPFAM" id="SSF57667">
    <property type="entry name" value="beta-beta-alpha zinc fingers"/>
    <property type="match status" value="5"/>
</dbReference>
<feature type="domain" description="C2H2-type" evidence="9">
    <location>
        <begin position="432"/>
        <end position="459"/>
    </location>
</feature>
<dbReference type="GeneTree" id="ENSGT01150000286939"/>
<dbReference type="PANTHER" id="PTHR24379">
    <property type="entry name" value="KRAB AND ZINC FINGER DOMAIN-CONTAINING"/>
    <property type="match status" value="1"/>
</dbReference>
<sequence length="491" mass="55743">AGSTQGSPPPPLTGRAAKAYRTVPDEEATNYTHVKQALLSRFAVTPEASRAKFRNSRRPTGATHVEWAHRLQRDLRTWFLGSKAETVTEITQLLLLEQFFEHTPSAIRDQSPDLNPIEMLWHDLKRAIHTRHPKNTATLKQCCEEEWSKITPDRCAESRKPDHRIYYTDLLTHSSVYKGHSAPSSEMGKVSYSESDLVIPETNCTEEPFSYNFCWENSTPESALKYQHIHTERQPFTCPECENHFTDSITLKNHQRTHNGEKKFKCSECEKCFTLAGNLAKHKMIHTGEKPFICSECGKCFTQGSHLSRHKMIHTGEKPFICTECGKCFTMSSQLSVHNRIHTGEKTFNCTECGKCFTVASSLAKHKMIHTKEKPFKCPECGKCFTQSSTLAKHKLIHTGEKPFKCFECGKCFTQPATLAKHKMIHTGEKPFKCSECGNCFTQSSTLATHKIIHTGEKPFKCPECGKCFNHPSHLRKHRKIHTGENPFPGS</sequence>